<feature type="compositionally biased region" description="Basic residues" evidence="1">
    <location>
        <begin position="231"/>
        <end position="240"/>
    </location>
</feature>
<dbReference type="EMBL" id="CAJPDS010000033">
    <property type="protein sequence ID" value="CAF9923260.1"/>
    <property type="molecule type" value="Genomic_DNA"/>
</dbReference>
<dbReference type="OrthoDB" id="193499at2759"/>
<feature type="compositionally biased region" description="Polar residues" evidence="1">
    <location>
        <begin position="454"/>
        <end position="477"/>
    </location>
</feature>
<feature type="compositionally biased region" description="Polar residues" evidence="1">
    <location>
        <begin position="167"/>
        <end position="177"/>
    </location>
</feature>
<gene>
    <name evidence="2" type="ORF">HETSPECPRED_005278</name>
</gene>
<feature type="compositionally biased region" description="Basic and acidic residues" evidence="1">
    <location>
        <begin position="478"/>
        <end position="495"/>
    </location>
</feature>
<dbReference type="AlphaFoldDB" id="A0A8H3IJJ7"/>
<name>A0A8H3IJJ7_9LECA</name>
<comment type="caution">
    <text evidence="2">The sequence shown here is derived from an EMBL/GenBank/DDBJ whole genome shotgun (WGS) entry which is preliminary data.</text>
</comment>
<feature type="compositionally biased region" description="Polar residues" evidence="1">
    <location>
        <begin position="735"/>
        <end position="751"/>
    </location>
</feature>
<feature type="compositionally biased region" description="Basic and acidic residues" evidence="1">
    <location>
        <begin position="272"/>
        <end position="291"/>
    </location>
</feature>
<organism evidence="2 3">
    <name type="scientific">Heterodermia speciosa</name>
    <dbReference type="NCBI Taxonomy" id="116794"/>
    <lineage>
        <taxon>Eukaryota</taxon>
        <taxon>Fungi</taxon>
        <taxon>Dikarya</taxon>
        <taxon>Ascomycota</taxon>
        <taxon>Pezizomycotina</taxon>
        <taxon>Lecanoromycetes</taxon>
        <taxon>OSLEUM clade</taxon>
        <taxon>Lecanoromycetidae</taxon>
        <taxon>Caliciales</taxon>
        <taxon>Physciaceae</taxon>
        <taxon>Heterodermia</taxon>
    </lineage>
</organism>
<evidence type="ECO:0000313" key="2">
    <source>
        <dbReference type="EMBL" id="CAF9923260.1"/>
    </source>
</evidence>
<feature type="region of interest" description="Disordered" evidence="1">
    <location>
        <begin position="219"/>
        <end position="241"/>
    </location>
</feature>
<dbReference type="Proteomes" id="UP000664521">
    <property type="component" value="Unassembled WGS sequence"/>
</dbReference>
<sequence>MRTIAISSLHVGSSLELSQRLEDPLSGLPGLGQEHHIFDIGHGVTAIKIWQTYEQTEQTADSEAIQVQQYMPAAQSLRSEGQKDGEFRALSIIDLPEHQGRPKSAMTAVDYKAEQPSHQTAQPIPQQLTQPYVNYDAPYSSYLTLGGKRQARAAGDRLRTIASPSRYSRRISNSRDATNAHRRWASNSRSSSPFLDHLARPALNTEIPNRDSKRQALIQQQPQSAGDKLRGRTSRVRHAKSAQDILTEYGIGKARCANSSVQRISRFEDDDTHPNEFKKSSSKDHTKKESPKSLLQLFESELSSAKNSTRESTCNATTIMQPPRATHDGCFSKRAFLKVDRPDDYFSDIGPQHPEQRYNSSHSVVGQAVDGIEQVIAHLQKLKSDPEQDRSCQHISHILQLGLSAALESFSACVQSISETVQSSLGDKNCSTEDLQKLLTTLPCSRINFAMPLTSDSGSGNSLQPHAHSQTRQVSGTSKDDEVYPHGSMKVEGRSGSRHSSGNSKVQDGIEGSASLTNALTMSPSPYDGVSLSNELLRDAADTLAKSLPPYGGTPRDHYVANVLPQPRDFARISKPRSEILDFPYKVPHVPYGAPGCSYSIPGTSHNDELCHGTLSQMTRFPPLPTMEPLIPAYEAGPSKGEIGPAKDLRFPEDLNPLGSVAIRQTRAIGSKATNSYETESSGQFFNRMTGRGNGIAMMSGSEPACNYGIGRRATIGGRSEGCSSSNWRTFTTESSENACMPQDSASQRLQTPVRPQACKPRGSDGRANAATSNQITTKEGGRKGGLADLAYAIDHSDDTTAGKIQECVEQLQTLGFGNNTTDALGRLIVYAQAAEGNLSNAIDLIDEEQRAYSLRR</sequence>
<feature type="region of interest" description="Disordered" evidence="1">
    <location>
        <begin position="735"/>
        <end position="782"/>
    </location>
</feature>
<reference evidence="2" key="1">
    <citation type="submission" date="2021-03" db="EMBL/GenBank/DDBJ databases">
        <authorList>
            <person name="Tagirdzhanova G."/>
        </authorList>
    </citation>
    <scope>NUCLEOTIDE SEQUENCE</scope>
</reference>
<feature type="region of interest" description="Disordered" evidence="1">
    <location>
        <begin position="453"/>
        <end position="509"/>
    </location>
</feature>
<feature type="region of interest" description="Disordered" evidence="1">
    <location>
        <begin position="167"/>
        <end position="195"/>
    </location>
</feature>
<feature type="region of interest" description="Disordered" evidence="1">
    <location>
        <begin position="265"/>
        <end position="291"/>
    </location>
</feature>
<evidence type="ECO:0000313" key="3">
    <source>
        <dbReference type="Proteomes" id="UP000664521"/>
    </source>
</evidence>
<keyword evidence="3" id="KW-1185">Reference proteome</keyword>
<protein>
    <submittedName>
        <fullName evidence="2">Uncharacterized protein</fullName>
    </submittedName>
</protein>
<evidence type="ECO:0000256" key="1">
    <source>
        <dbReference type="SAM" id="MobiDB-lite"/>
    </source>
</evidence>
<proteinExistence type="predicted"/>
<accession>A0A8H3IJJ7</accession>